<evidence type="ECO:0000259" key="3">
    <source>
        <dbReference type="Pfam" id="PF13360"/>
    </source>
</evidence>
<feature type="region of interest" description="Disordered" evidence="1">
    <location>
        <begin position="1239"/>
        <end position="1337"/>
    </location>
</feature>
<feature type="transmembrane region" description="Helical" evidence="2">
    <location>
        <begin position="1348"/>
        <end position="1371"/>
    </location>
</feature>
<dbReference type="InterPro" id="IPR015943">
    <property type="entry name" value="WD40/YVTN_repeat-like_dom_sf"/>
</dbReference>
<organism evidence="4 5">
    <name type="scientific">Collinsella ureilytica</name>
    <dbReference type="NCBI Taxonomy" id="2869515"/>
    <lineage>
        <taxon>Bacteria</taxon>
        <taxon>Bacillati</taxon>
        <taxon>Actinomycetota</taxon>
        <taxon>Coriobacteriia</taxon>
        <taxon>Coriobacteriales</taxon>
        <taxon>Coriobacteriaceae</taxon>
        <taxon>Collinsella</taxon>
    </lineage>
</organism>
<evidence type="ECO:0000313" key="5">
    <source>
        <dbReference type="Proteomes" id="UP000700908"/>
    </source>
</evidence>
<dbReference type="Pfam" id="PF13360">
    <property type="entry name" value="PQQ_2"/>
    <property type="match status" value="1"/>
</dbReference>
<dbReference type="Gene3D" id="2.130.10.10">
    <property type="entry name" value="YVTN repeat-like/Quinoprotein amine dehydrogenase"/>
    <property type="match status" value="1"/>
</dbReference>
<dbReference type="Proteomes" id="UP000700908">
    <property type="component" value="Unassembled WGS sequence"/>
</dbReference>
<keyword evidence="5" id="KW-1185">Reference proteome</keyword>
<comment type="caution">
    <text evidence="4">The sequence shown here is derived from an EMBL/GenBank/DDBJ whole genome shotgun (WGS) entry which is preliminary data.</text>
</comment>
<accession>A0ABS7MHN6</accession>
<dbReference type="SUPFAM" id="SSF50998">
    <property type="entry name" value="Quinoprotein alcohol dehydrogenase-like"/>
    <property type="match status" value="1"/>
</dbReference>
<feature type="compositionally biased region" description="Basic and acidic residues" evidence="1">
    <location>
        <begin position="1239"/>
        <end position="1265"/>
    </location>
</feature>
<dbReference type="InterPro" id="IPR011047">
    <property type="entry name" value="Quinoprotein_ADH-like_sf"/>
</dbReference>
<dbReference type="InterPro" id="IPR002372">
    <property type="entry name" value="PQQ_rpt_dom"/>
</dbReference>
<dbReference type="PANTHER" id="PTHR34512">
    <property type="entry name" value="CELL SURFACE PROTEIN"/>
    <property type="match status" value="1"/>
</dbReference>
<gene>
    <name evidence="4" type="ORF">K6V98_00640</name>
</gene>
<feature type="domain" description="Pyrrolo-quinoline quinone repeat" evidence="3">
    <location>
        <begin position="859"/>
        <end position="1012"/>
    </location>
</feature>
<dbReference type="PANTHER" id="PTHR34512:SF30">
    <property type="entry name" value="OUTER MEMBRANE PROTEIN ASSEMBLY FACTOR BAMB"/>
    <property type="match status" value="1"/>
</dbReference>
<dbReference type="EMBL" id="JAIMFO010000004">
    <property type="protein sequence ID" value="MBY4796874.1"/>
    <property type="molecule type" value="Genomic_DNA"/>
</dbReference>
<dbReference type="RefSeq" id="WP_222198598.1">
    <property type="nucleotide sequence ID" value="NZ_JAIMFO010000004.1"/>
</dbReference>
<evidence type="ECO:0000313" key="4">
    <source>
        <dbReference type="EMBL" id="MBY4796874.1"/>
    </source>
</evidence>
<protein>
    <submittedName>
        <fullName evidence="4">PQQ-binding-like beta-propeller repeat protein</fullName>
    </submittedName>
</protein>
<evidence type="ECO:0000256" key="2">
    <source>
        <dbReference type="SAM" id="Phobius"/>
    </source>
</evidence>
<evidence type="ECO:0000256" key="1">
    <source>
        <dbReference type="SAM" id="MobiDB-lite"/>
    </source>
</evidence>
<name>A0ABS7MHN6_9ACTN</name>
<keyword evidence="2" id="KW-0812">Transmembrane</keyword>
<feature type="compositionally biased region" description="Basic and acidic residues" evidence="1">
    <location>
        <begin position="1299"/>
        <end position="1309"/>
    </location>
</feature>
<keyword evidence="2" id="KW-0472">Membrane</keyword>
<feature type="region of interest" description="Disordered" evidence="1">
    <location>
        <begin position="137"/>
        <end position="158"/>
    </location>
</feature>
<sequence>MHGSPQHGAEPSVQLLGTHQILAAPTRMALRGRARARILIVGVLVGALAIGSPVSAFAEAYSQAVSEESTSFVHEPSLASEADAIPGGTQLQSSSLETGDSVSADLRHDAASDTARLQAGLQTGAAAISDALQAAQTDPANPAVSEHTGAKAGEASSANVTELPSLASDAGTSQDQATDEASESKLDQAVAALTADGFGGYRALPRYGRDTNLNRMIETRLADLGYTGISSQIISATFSATDPSAQGGIDCTDRASNGDITWFFLDPAQKTSSTDYSVLLQFTPVYRLSDGETTREYRPRRASHLPWNEDAVARYLEAAAAKLVLPDPLATGTVPEGAGTYTLPSSLDANGLRVATISWETSDASVARIQERFVQGAPEVQVRITNQPTPATVTLTAQVSLAIPGYGNAPDTTYERAYPIEVAPRSGASARQIERRLKALLARVRVRDFATSAELTNTELAGDIRLSVPHDLKIDGKYYKLTYTSSDPAAIRIDGYRGEVTRPLAADPPRSATLTVSLSYEGTTVTRELGSYSIAVLAQNELDRAISFMEQVKAGFGKRLLAGMPASAVEGDLKPFASAQRASDGSIEWSTLASLVPGGIEPVALPGWDPMASQPWRLFRSSAETVLTSESLHLTRPDFDTQVTVDAQLTYKRYEATARAHPDDVRLAKLIDQPVSLTFTAKGVRGSVDPEADAVQTVTARVQGVAASGTAQAPIAEIWVPKTQVSFKKREAKTAWDIFSEQLLGAGYSFDMSTGSPGSITTPDGRTLKTEQVESAWSYWSFIINGKPATTYPQKTQLSDGDTIELIYLAAGQDPAAPGALVIHPNAPRPTGDPEWAGFRNGGTAQLHEALVPTGTASAAWMVDLKREGQQFASVGDPIIWGSALYTTTDTELIKIDRATGAMLARTPTFGTTSYFSRPVFASGLIILPSNDGSITAFTADTLTCVWRTPALPAPHLQGRTLSYQAASSLTVMGGVVLAPFAAGVSYTGPAQAGALVCVRIADGAVLWTRTEESKAGEQAAGYYWAGAAASSQDACVIGGEDGRVRLIDLATGTTLSEVQVGAPVRTTIASAGNEADGEVFLAVGRAPATLVKLVRSGNELKIAGKLEFAATSTSTPAISKGRAYIGGIAQGGQGVFSVVDLATMHVVEEHLLASGAEVKASPLIAELAGDTHVFFTCNTESGSLFRYTASNQSIATIFSPAVSQRTYTTASVIGDSTGRLYYSNDYGLLFAIQADAAAHEPEKPGKREDETDTHTDDQSDKTDPDAVSGEEQTLASDQKSSAQRTHSSETVAPAHRPVRQDARAEDAARSVSDGSALDASDEVQASPKEEQALSDHAAYVSQTSPSILPLILGGLGVMGLIGSGAWLLALKRQRKQN</sequence>
<proteinExistence type="predicted"/>
<reference evidence="4 5" key="1">
    <citation type="submission" date="2021-08" db="EMBL/GenBank/DDBJ databases">
        <title>Collinsella faecalis sp. nov. isolated from swine faeces.</title>
        <authorList>
            <person name="Oh B.S."/>
            <person name="Lee J.H."/>
        </authorList>
    </citation>
    <scope>NUCLEOTIDE SEQUENCE [LARGE SCALE GENOMIC DNA]</scope>
    <source>
        <strain evidence="4 5">AGMB00827</strain>
    </source>
</reference>
<keyword evidence="2" id="KW-1133">Transmembrane helix</keyword>
<dbReference type="InterPro" id="IPR018391">
    <property type="entry name" value="PQQ_b-propeller_rpt"/>
</dbReference>
<dbReference type="SMART" id="SM00564">
    <property type="entry name" value="PQQ"/>
    <property type="match status" value="3"/>
</dbReference>
<feature type="compositionally biased region" description="Polar residues" evidence="1">
    <location>
        <begin position="1271"/>
        <end position="1291"/>
    </location>
</feature>
<feature type="transmembrane region" description="Helical" evidence="2">
    <location>
        <begin position="38"/>
        <end position="58"/>
    </location>
</feature>